<dbReference type="EMBL" id="MU003801">
    <property type="protein sequence ID" value="KAF2720261.1"/>
    <property type="molecule type" value="Genomic_DNA"/>
</dbReference>
<reference evidence="3" key="1">
    <citation type="journal article" date="2020" name="Stud. Mycol.">
        <title>101 Dothideomycetes genomes: a test case for predicting lifestyles and emergence of pathogens.</title>
        <authorList>
            <person name="Haridas S."/>
            <person name="Albert R."/>
            <person name="Binder M."/>
            <person name="Bloem J."/>
            <person name="Labutti K."/>
            <person name="Salamov A."/>
            <person name="Andreopoulos B."/>
            <person name="Baker S."/>
            <person name="Barry K."/>
            <person name="Bills G."/>
            <person name="Bluhm B."/>
            <person name="Cannon C."/>
            <person name="Castanera R."/>
            <person name="Culley D."/>
            <person name="Daum C."/>
            <person name="Ezra D."/>
            <person name="Gonzalez J."/>
            <person name="Henrissat B."/>
            <person name="Kuo A."/>
            <person name="Liang C."/>
            <person name="Lipzen A."/>
            <person name="Lutzoni F."/>
            <person name="Magnuson J."/>
            <person name="Mondo S."/>
            <person name="Nolan M."/>
            <person name="Ohm R."/>
            <person name="Pangilinan J."/>
            <person name="Park H.-J."/>
            <person name="Ramirez L."/>
            <person name="Alfaro M."/>
            <person name="Sun H."/>
            <person name="Tritt A."/>
            <person name="Yoshinaga Y."/>
            <person name="Zwiers L.-H."/>
            <person name="Turgeon B."/>
            <person name="Goodwin S."/>
            <person name="Spatafora J."/>
            <person name="Crous P."/>
            <person name="Grigoriev I."/>
        </authorList>
    </citation>
    <scope>NUCLEOTIDE SEQUENCE</scope>
    <source>
        <strain evidence="3">CBS 116435</strain>
    </source>
</reference>
<feature type="compositionally biased region" description="Polar residues" evidence="2">
    <location>
        <begin position="38"/>
        <end position="50"/>
    </location>
</feature>
<name>A0A9P4Q893_9PEZI</name>
<protein>
    <submittedName>
        <fullName evidence="3">Uncharacterized protein</fullName>
    </submittedName>
</protein>
<sequence>MGFQQLVLHQSVMANPERPGTPQVKPPPAFHHRPSYSRAKSSPNVRSQQHPLSNHLMQETLHLPLSEDSKRQIGQKLQSLRYQISINRNPSTVRGGNVWSEKTSTAYEDAERKLRRLADAMRNLRLNHQACLAHECGLRDCWVQGKEPSSWQGPGRWECKGGCTVGTPWGPRDPSRVAAKRKKGSRRFRDGESGNAYHPESASATPNSSVYALTDGCASSYSASQDNASAESTKLLWQRIADLEALARRYKEHRVYHFNKMNQANDKQAKEMETWSEKVEAKDKEIQMLEDSVFEKQALIQRKNALLKDKDEKMTEMAGKMQDACEDEEH</sequence>
<evidence type="ECO:0000313" key="3">
    <source>
        <dbReference type="EMBL" id="KAF2720261.1"/>
    </source>
</evidence>
<accession>A0A9P4Q893</accession>
<evidence type="ECO:0000256" key="1">
    <source>
        <dbReference type="SAM" id="Coils"/>
    </source>
</evidence>
<feature type="region of interest" description="Disordered" evidence="2">
    <location>
        <begin position="170"/>
        <end position="208"/>
    </location>
</feature>
<comment type="caution">
    <text evidence="3">The sequence shown here is derived from an EMBL/GenBank/DDBJ whole genome shotgun (WGS) entry which is preliminary data.</text>
</comment>
<organism evidence="3 4">
    <name type="scientific">Polychaeton citri CBS 116435</name>
    <dbReference type="NCBI Taxonomy" id="1314669"/>
    <lineage>
        <taxon>Eukaryota</taxon>
        <taxon>Fungi</taxon>
        <taxon>Dikarya</taxon>
        <taxon>Ascomycota</taxon>
        <taxon>Pezizomycotina</taxon>
        <taxon>Dothideomycetes</taxon>
        <taxon>Dothideomycetidae</taxon>
        <taxon>Capnodiales</taxon>
        <taxon>Capnodiaceae</taxon>
        <taxon>Polychaeton</taxon>
    </lineage>
</organism>
<dbReference type="Proteomes" id="UP000799441">
    <property type="component" value="Unassembled WGS sequence"/>
</dbReference>
<feature type="region of interest" description="Disordered" evidence="2">
    <location>
        <begin position="311"/>
        <end position="330"/>
    </location>
</feature>
<feature type="coiled-coil region" evidence="1">
    <location>
        <begin position="100"/>
        <end position="127"/>
    </location>
</feature>
<evidence type="ECO:0000313" key="4">
    <source>
        <dbReference type="Proteomes" id="UP000799441"/>
    </source>
</evidence>
<keyword evidence="1" id="KW-0175">Coiled coil</keyword>
<keyword evidence="4" id="KW-1185">Reference proteome</keyword>
<dbReference type="AlphaFoldDB" id="A0A9P4Q893"/>
<proteinExistence type="predicted"/>
<evidence type="ECO:0000256" key="2">
    <source>
        <dbReference type="SAM" id="MobiDB-lite"/>
    </source>
</evidence>
<feature type="region of interest" description="Disordered" evidence="2">
    <location>
        <begin position="1"/>
        <end position="50"/>
    </location>
</feature>
<gene>
    <name evidence="3" type="ORF">K431DRAFT_313452</name>
</gene>